<dbReference type="PRINTS" id="PR00793">
    <property type="entry name" value="PROAMNOPTASE"/>
</dbReference>
<dbReference type="EMBL" id="JAJHUN010000011">
    <property type="protein sequence ID" value="KAJ4145261.1"/>
    <property type="molecule type" value="Genomic_DNA"/>
</dbReference>
<dbReference type="SUPFAM" id="SSF53474">
    <property type="entry name" value="alpha/beta-Hydrolases"/>
    <property type="match status" value="1"/>
</dbReference>
<organism evidence="4 5">
    <name type="scientific">Akanthomyces muscarius</name>
    <name type="common">Entomopathogenic fungus</name>
    <name type="synonym">Lecanicillium muscarium</name>
    <dbReference type="NCBI Taxonomy" id="2231603"/>
    <lineage>
        <taxon>Eukaryota</taxon>
        <taxon>Fungi</taxon>
        <taxon>Dikarya</taxon>
        <taxon>Ascomycota</taxon>
        <taxon>Pezizomycotina</taxon>
        <taxon>Sordariomycetes</taxon>
        <taxon>Hypocreomycetidae</taxon>
        <taxon>Hypocreales</taxon>
        <taxon>Cordycipitaceae</taxon>
        <taxon>Akanthomyces</taxon>
    </lineage>
</organism>
<proteinExistence type="inferred from homology"/>
<dbReference type="InterPro" id="IPR000073">
    <property type="entry name" value="AB_hydrolase_1"/>
</dbReference>
<evidence type="ECO:0000259" key="3">
    <source>
        <dbReference type="Pfam" id="PF00561"/>
    </source>
</evidence>
<evidence type="ECO:0000313" key="4">
    <source>
        <dbReference type="EMBL" id="KAJ4145261.1"/>
    </source>
</evidence>
<dbReference type="KEGG" id="amus:LMH87_004116"/>
<dbReference type="AlphaFoldDB" id="A0A9W8UGR6"/>
<dbReference type="InterPro" id="IPR029058">
    <property type="entry name" value="AB_hydrolase_fold"/>
</dbReference>
<reference evidence="4" key="1">
    <citation type="journal article" date="2023" name="Access Microbiol">
        <title>De-novo genome assembly for Akanthomyces muscarius, a biocontrol agent of insect agricultural pests.</title>
        <authorList>
            <person name="Erdos Z."/>
            <person name="Studholme D.J."/>
            <person name="Raymond B."/>
            <person name="Sharma M."/>
        </authorList>
    </citation>
    <scope>NUCLEOTIDE SEQUENCE</scope>
    <source>
        <strain evidence="4">Ve6</strain>
    </source>
</reference>
<dbReference type="InterPro" id="IPR002410">
    <property type="entry name" value="Peptidase_S33"/>
</dbReference>
<keyword evidence="5" id="KW-1185">Reference proteome</keyword>
<evidence type="ECO:0000256" key="1">
    <source>
        <dbReference type="ARBA" id="ARBA00010088"/>
    </source>
</evidence>
<dbReference type="GO" id="GO:0006508">
    <property type="term" value="P:proteolysis"/>
    <property type="evidence" value="ECO:0007669"/>
    <property type="project" value="InterPro"/>
</dbReference>
<gene>
    <name evidence="4" type="ORF">LMH87_004116</name>
</gene>
<dbReference type="RefSeq" id="XP_056048931.1">
    <property type="nucleotide sequence ID" value="XM_056195287.1"/>
</dbReference>
<comment type="caution">
    <text evidence="4">The sequence shown here is derived from an EMBL/GenBank/DDBJ whole genome shotgun (WGS) entry which is preliminary data.</text>
</comment>
<dbReference type="InterPro" id="IPR051601">
    <property type="entry name" value="Serine_prot/Carboxylest_S33"/>
</dbReference>
<comment type="similarity">
    <text evidence="1">Belongs to the peptidase S33 family.</text>
</comment>
<evidence type="ECO:0000313" key="5">
    <source>
        <dbReference type="Proteomes" id="UP001144673"/>
    </source>
</evidence>
<protein>
    <recommendedName>
        <fullName evidence="3">AB hydrolase-1 domain-containing protein</fullName>
    </recommendedName>
</protein>
<dbReference type="Pfam" id="PF00561">
    <property type="entry name" value="Abhydrolase_1"/>
    <property type="match status" value="1"/>
</dbReference>
<dbReference type="Gene3D" id="3.40.50.1820">
    <property type="entry name" value="alpha/beta hydrolase"/>
    <property type="match status" value="1"/>
</dbReference>
<dbReference type="PANTHER" id="PTHR43248">
    <property type="entry name" value="2-SUCCINYL-6-HYDROXY-2,4-CYCLOHEXADIENE-1-CARBOXYLATE SYNTHASE"/>
    <property type="match status" value="1"/>
</dbReference>
<evidence type="ECO:0000256" key="2">
    <source>
        <dbReference type="ARBA" id="ARBA00022801"/>
    </source>
</evidence>
<accession>A0A9W8UGR6</accession>
<dbReference type="Proteomes" id="UP001144673">
    <property type="component" value="Chromosome 2"/>
</dbReference>
<dbReference type="GeneID" id="80891275"/>
<dbReference type="GO" id="GO:0008233">
    <property type="term" value="F:peptidase activity"/>
    <property type="evidence" value="ECO:0007669"/>
    <property type="project" value="InterPro"/>
</dbReference>
<feature type="domain" description="AB hydrolase-1" evidence="3">
    <location>
        <begin position="104"/>
        <end position="259"/>
    </location>
</feature>
<dbReference type="PANTHER" id="PTHR43248:SF2">
    <property type="entry name" value="PROLYL AMINOPEPTIDASE"/>
    <property type="match status" value="1"/>
</dbReference>
<keyword evidence="2" id="KW-0378">Hydrolase</keyword>
<name>A0A9W8UGR6_AKAMU</name>
<sequence length="500" mass="55141">MRNHPAHRLDDTSPRISYSISIRTSPLPTMAAAIPAKLPIPSAKQLSSRTFHVPGKLTQTELWFEVPLDYANPAAGTIKLFARLATRRESPLAAPDGPPAPKPYIVYLQGGPGFGCSPPSAAPMTEHLLNRGYQVLYLDHRGVGLSTPVSLAMLQKVSTDADGQADYLRLMRQDNTVRDLEAVRQCLHEGLTGEKAKWSIIGQSYGGFVSLSYLSMHPEGLREAYLTGGLAPIGRPVDEVYKTTFAHAASRNKAYYRKFPEDVERVKKIAAYIESKGGVTLPGGGTLTVSRLMTIGISFGTHDGFDTVHNAILELDASLESFGFFSRSSLTTIENWSAFDNNIIYAILHEAIYCDGPGSVSNWSAQRVGESFESFSWLRPGAKVSQSTEPLFFSGEMIFRDHFETYPELSALRETAKKLATASDWPALYDQEQLRKNEVPLYAVSYVDDMFVDFGYATATAHLVKGSKFFATNALYHNGIRAGAEEVFKQLFNLRDDTID</sequence>